<reference evidence="1" key="1">
    <citation type="submission" date="2021-08" db="EMBL/GenBank/DDBJ databases">
        <title>The first chromosome-level gecko genome reveals the dynamic sex chromosomes of Neotropical dwarf geckos (Sphaerodactylidae: Sphaerodactylus).</title>
        <authorList>
            <person name="Pinto B.J."/>
            <person name="Keating S.E."/>
            <person name="Gamble T."/>
        </authorList>
    </citation>
    <scope>NUCLEOTIDE SEQUENCE</scope>
    <source>
        <strain evidence="1">TG3544</strain>
    </source>
</reference>
<dbReference type="EMBL" id="CM037621">
    <property type="protein sequence ID" value="KAH8001468.1"/>
    <property type="molecule type" value="Genomic_DNA"/>
</dbReference>
<keyword evidence="2" id="KW-1185">Reference proteome</keyword>
<gene>
    <name evidence="1" type="ORF">K3G42_008346</name>
</gene>
<evidence type="ECO:0000313" key="2">
    <source>
        <dbReference type="Proteomes" id="UP000827872"/>
    </source>
</evidence>
<comment type="caution">
    <text evidence="1">The sequence shown here is derived from an EMBL/GenBank/DDBJ whole genome shotgun (WGS) entry which is preliminary data.</text>
</comment>
<proteinExistence type="predicted"/>
<protein>
    <submittedName>
        <fullName evidence="1">Uncharacterized protein</fullName>
    </submittedName>
</protein>
<evidence type="ECO:0000313" key="1">
    <source>
        <dbReference type="EMBL" id="KAH8001468.1"/>
    </source>
</evidence>
<name>A0ACB8F895_9SAUR</name>
<accession>A0ACB8F895</accession>
<dbReference type="Proteomes" id="UP000827872">
    <property type="component" value="Linkage Group LG08"/>
</dbReference>
<sequence length="285" mass="29995">MADGLEDTSDLSGENGMAVVVGNIFSTVSAAVTAAQLAELAAAVILSWNVAEVLDPLIKLAGDGYFKGDMDPLTMAISVCPTMCFAGDERDEAIVTLEDEAASTADLAGDTTDFKGEDKSGDADVMIDLNGKLEEYMLMFDLGDAGGVMVMDDLSKRDPAVVTGDVREGKAELDASPFKLVVSVTAGALMKEPEETWMLYGDGEITVFIGEAIVRNDLIGEATSLTDLTEDVVEAPSVDFIGEAEETDHIDFNGEAVGVLEEELDKEVKPDLVCPGTVIGAVVHD</sequence>
<organism evidence="1 2">
    <name type="scientific">Sphaerodactylus townsendi</name>
    <dbReference type="NCBI Taxonomy" id="933632"/>
    <lineage>
        <taxon>Eukaryota</taxon>
        <taxon>Metazoa</taxon>
        <taxon>Chordata</taxon>
        <taxon>Craniata</taxon>
        <taxon>Vertebrata</taxon>
        <taxon>Euteleostomi</taxon>
        <taxon>Lepidosauria</taxon>
        <taxon>Squamata</taxon>
        <taxon>Bifurcata</taxon>
        <taxon>Gekkota</taxon>
        <taxon>Sphaerodactylidae</taxon>
        <taxon>Sphaerodactylus</taxon>
    </lineage>
</organism>